<gene>
    <name evidence="2" type="ORF">BegalDRAFT_0570</name>
</gene>
<proteinExistence type="predicted"/>
<name>I3CCZ5_9GAMM</name>
<dbReference type="OrthoDB" id="5625751at2"/>
<keyword evidence="3" id="KW-1185">Reference proteome</keyword>
<dbReference type="HOGENOM" id="CLU_1259392_0_0_6"/>
<feature type="signal peptide" evidence="1">
    <location>
        <begin position="1"/>
        <end position="22"/>
    </location>
</feature>
<dbReference type="RefSeq" id="WP_002683485.1">
    <property type="nucleotide sequence ID" value="NZ_JH600070.1"/>
</dbReference>
<evidence type="ECO:0000313" key="3">
    <source>
        <dbReference type="Proteomes" id="UP000005744"/>
    </source>
</evidence>
<accession>I3CCZ5</accession>
<feature type="chain" id="PRO_5003668758" evidence="1">
    <location>
        <begin position="23"/>
        <end position="219"/>
    </location>
</feature>
<keyword evidence="1" id="KW-0732">Signal</keyword>
<reference evidence="2 3" key="1">
    <citation type="submission" date="2011-11" db="EMBL/GenBank/DDBJ databases">
        <title>Improved High-Quality Draft sequence of Beggiatoa alba B18lD.</title>
        <authorList>
            <consortium name="US DOE Joint Genome Institute"/>
            <person name="Lucas S."/>
            <person name="Han J."/>
            <person name="Lapidus A."/>
            <person name="Cheng J.-F."/>
            <person name="Goodwin L."/>
            <person name="Pitluck S."/>
            <person name="Peters L."/>
            <person name="Mikhailova N."/>
            <person name="Held B."/>
            <person name="Detter J.C."/>
            <person name="Han C."/>
            <person name="Tapia R."/>
            <person name="Land M."/>
            <person name="Hauser L."/>
            <person name="Kyrpides N."/>
            <person name="Ivanova N."/>
            <person name="Pagani I."/>
            <person name="Samuel K."/>
            <person name="Teske A."/>
            <person name="Mueller J."/>
            <person name="Woyke T."/>
        </authorList>
    </citation>
    <scope>NUCLEOTIDE SEQUENCE [LARGE SCALE GENOMIC DNA]</scope>
    <source>
        <strain evidence="2 3">B18LD</strain>
    </source>
</reference>
<dbReference type="eggNOG" id="ENOG502ZXYU">
    <property type="taxonomic scope" value="Bacteria"/>
</dbReference>
<dbReference type="EMBL" id="JH600070">
    <property type="protein sequence ID" value="EIJ41488.1"/>
    <property type="molecule type" value="Genomic_DNA"/>
</dbReference>
<sequence length="219" mass="24976">MKPLISQLAFCLCLFLNQQVQADCLPVTVPPALTSLSCQSFMDEENCQQLCVIRTEQESHWFLFSPQAYTRTLTVPASFYGVSDFKISPTGEWLAVASSGEGHPAIDVFLLAPLLVEPIEGQTVEARYSINPYPGSIDLERWENANTLLINTDRWLPYNTPLFQEKFATFALNVTTGNYHTDDKTLTDPVQYYTEQLKRLTDDWEKQEARRALEKIKEK</sequence>
<evidence type="ECO:0000256" key="1">
    <source>
        <dbReference type="SAM" id="SignalP"/>
    </source>
</evidence>
<evidence type="ECO:0000313" key="2">
    <source>
        <dbReference type="EMBL" id="EIJ41488.1"/>
    </source>
</evidence>
<protein>
    <submittedName>
        <fullName evidence="2">Uncharacterized protein</fullName>
    </submittedName>
</protein>
<dbReference type="AlphaFoldDB" id="I3CCZ5"/>
<organism evidence="2 3">
    <name type="scientific">Beggiatoa alba B18LD</name>
    <dbReference type="NCBI Taxonomy" id="395493"/>
    <lineage>
        <taxon>Bacteria</taxon>
        <taxon>Pseudomonadati</taxon>
        <taxon>Pseudomonadota</taxon>
        <taxon>Gammaproteobacteria</taxon>
        <taxon>Thiotrichales</taxon>
        <taxon>Thiotrichaceae</taxon>
        <taxon>Beggiatoa</taxon>
    </lineage>
</organism>
<dbReference type="Proteomes" id="UP000005744">
    <property type="component" value="Unassembled WGS sequence"/>
</dbReference>